<feature type="transmembrane region" description="Helical" evidence="1">
    <location>
        <begin position="83"/>
        <end position="102"/>
    </location>
</feature>
<dbReference type="AlphaFoldDB" id="A0A2M6WTL2"/>
<organism evidence="2 3">
    <name type="scientific">Candidatus Falkowbacteria bacterium CG10_big_fil_rev_8_21_14_0_10_37_14</name>
    <dbReference type="NCBI Taxonomy" id="1974561"/>
    <lineage>
        <taxon>Bacteria</taxon>
        <taxon>Candidatus Falkowiibacteriota</taxon>
    </lineage>
</organism>
<dbReference type="PANTHER" id="PTHR34980:SF2">
    <property type="entry name" value="INNER MEMBRANE PROTEIN YHAH-RELATED"/>
    <property type="match status" value="1"/>
</dbReference>
<feature type="transmembrane region" description="Helical" evidence="1">
    <location>
        <begin position="21"/>
        <end position="42"/>
    </location>
</feature>
<accession>A0A2M6WTL2</accession>
<dbReference type="Proteomes" id="UP000228533">
    <property type="component" value="Unassembled WGS sequence"/>
</dbReference>
<name>A0A2M6WTL2_9BACT</name>
<dbReference type="PANTHER" id="PTHR34980">
    <property type="entry name" value="INNER MEMBRANE PROTEIN-RELATED-RELATED"/>
    <property type="match status" value="1"/>
</dbReference>
<comment type="caution">
    <text evidence="2">The sequence shown here is derived from an EMBL/GenBank/DDBJ whole genome shotgun (WGS) entry which is preliminary data.</text>
</comment>
<keyword evidence="1" id="KW-1133">Transmembrane helix</keyword>
<reference evidence="3" key="1">
    <citation type="submission" date="2017-09" db="EMBL/GenBank/DDBJ databases">
        <title>Depth-based differentiation of microbial function through sediment-hosted aquifers and enrichment of novel symbionts in the deep terrestrial subsurface.</title>
        <authorList>
            <person name="Probst A.J."/>
            <person name="Ladd B."/>
            <person name="Jarett J.K."/>
            <person name="Geller-Mcgrath D.E."/>
            <person name="Sieber C.M.K."/>
            <person name="Emerson J.B."/>
            <person name="Anantharaman K."/>
            <person name="Thomas B.C."/>
            <person name="Malmstrom R."/>
            <person name="Stieglmeier M."/>
            <person name="Klingl A."/>
            <person name="Woyke T."/>
            <person name="Ryan C.M."/>
            <person name="Banfield J.F."/>
        </authorList>
    </citation>
    <scope>NUCLEOTIDE SEQUENCE [LARGE SCALE GENOMIC DNA]</scope>
</reference>
<keyword evidence="1" id="KW-0472">Membrane</keyword>
<dbReference type="InterPro" id="IPR008523">
    <property type="entry name" value="DUF805"/>
</dbReference>
<evidence type="ECO:0000313" key="3">
    <source>
        <dbReference type="Proteomes" id="UP000228533"/>
    </source>
</evidence>
<dbReference type="Pfam" id="PF05656">
    <property type="entry name" value="DUF805"/>
    <property type="match status" value="1"/>
</dbReference>
<gene>
    <name evidence="2" type="ORF">COT94_02405</name>
</gene>
<evidence type="ECO:0000256" key="1">
    <source>
        <dbReference type="SAM" id="Phobius"/>
    </source>
</evidence>
<feature type="transmembrane region" description="Helical" evidence="1">
    <location>
        <begin position="48"/>
        <end position="71"/>
    </location>
</feature>
<proteinExistence type="predicted"/>
<dbReference type="EMBL" id="PFAM01000013">
    <property type="protein sequence ID" value="PIT96091.1"/>
    <property type="molecule type" value="Genomic_DNA"/>
</dbReference>
<dbReference type="GO" id="GO:0005886">
    <property type="term" value="C:plasma membrane"/>
    <property type="evidence" value="ECO:0007669"/>
    <property type="project" value="TreeGrafter"/>
</dbReference>
<evidence type="ECO:0000313" key="2">
    <source>
        <dbReference type="EMBL" id="PIT96091.1"/>
    </source>
</evidence>
<keyword evidence="1" id="KW-0812">Transmembrane</keyword>
<protein>
    <submittedName>
        <fullName evidence="2">DUF805 domain-containing protein</fullName>
    </submittedName>
</protein>
<sequence length="122" mass="14102">MYWFLKCWRLYAVFKGRANRSEFWIFVLFEVVIGFLLAYLAFTMGDVVSPLLFSYLFAGFQLISLLPMLAVSARRLHDTGRSGWWWLVNLVPLVGFIIFLVFCIEKSQPMANQYGAVPSSTE</sequence>